<comment type="caution">
    <text evidence="2">The sequence shown here is derived from an EMBL/GenBank/DDBJ whole genome shotgun (WGS) entry which is preliminary data.</text>
</comment>
<protein>
    <recommendedName>
        <fullName evidence="4">Lipoprotein</fullName>
    </recommendedName>
</protein>
<dbReference type="Proteomes" id="UP000604083">
    <property type="component" value="Unassembled WGS sequence"/>
</dbReference>
<evidence type="ECO:0000313" key="2">
    <source>
        <dbReference type="EMBL" id="MBK1833856.1"/>
    </source>
</evidence>
<accession>A0A934RST3</accession>
<sequence length="149" mass="16941">MKILLPILALATALLFSSCGTSNPTSRIEKNPHLYNQLSLAEQELVSQGRIEKGMSPHAVYLALGSPDRQLEGEADGVHTMRWDYTSLYPVYHNHVYGYWGSGYGRYGRYGHRGYHGFGYAPTIEYVPARSGTVWFENNVVKSWERVRR</sequence>
<name>A0A934RST3_9BACT</name>
<keyword evidence="1" id="KW-0732">Signal</keyword>
<dbReference type="AlphaFoldDB" id="A0A934RST3"/>
<organism evidence="2 3">
    <name type="scientific">Roseibacillus ishigakijimensis</name>
    <dbReference type="NCBI Taxonomy" id="454146"/>
    <lineage>
        <taxon>Bacteria</taxon>
        <taxon>Pseudomonadati</taxon>
        <taxon>Verrucomicrobiota</taxon>
        <taxon>Verrucomicrobiia</taxon>
        <taxon>Verrucomicrobiales</taxon>
        <taxon>Verrucomicrobiaceae</taxon>
        <taxon>Roseibacillus</taxon>
    </lineage>
</organism>
<feature type="signal peptide" evidence="1">
    <location>
        <begin position="1"/>
        <end position="22"/>
    </location>
</feature>
<gene>
    <name evidence="2" type="ORF">JIN78_07280</name>
</gene>
<reference evidence="2" key="1">
    <citation type="submission" date="2021-01" db="EMBL/GenBank/DDBJ databases">
        <title>Modified the classification status of verrucomicrobia.</title>
        <authorList>
            <person name="Feng X."/>
        </authorList>
    </citation>
    <scope>NUCLEOTIDE SEQUENCE</scope>
    <source>
        <strain evidence="2">KCTC 12986</strain>
    </source>
</reference>
<evidence type="ECO:0000256" key="1">
    <source>
        <dbReference type="SAM" id="SignalP"/>
    </source>
</evidence>
<keyword evidence="3" id="KW-1185">Reference proteome</keyword>
<dbReference type="EMBL" id="JAENIO010000014">
    <property type="protein sequence ID" value="MBK1833856.1"/>
    <property type="molecule type" value="Genomic_DNA"/>
</dbReference>
<dbReference type="RefSeq" id="WP_200391291.1">
    <property type="nucleotide sequence ID" value="NZ_JAENIO010000014.1"/>
</dbReference>
<evidence type="ECO:0000313" key="3">
    <source>
        <dbReference type="Proteomes" id="UP000604083"/>
    </source>
</evidence>
<dbReference type="PROSITE" id="PS51257">
    <property type="entry name" value="PROKAR_LIPOPROTEIN"/>
    <property type="match status" value="1"/>
</dbReference>
<feature type="chain" id="PRO_5037508219" description="Lipoprotein" evidence="1">
    <location>
        <begin position="23"/>
        <end position="149"/>
    </location>
</feature>
<evidence type="ECO:0008006" key="4">
    <source>
        <dbReference type="Google" id="ProtNLM"/>
    </source>
</evidence>
<proteinExistence type="predicted"/>